<gene>
    <name evidence="1" type="ORF">DFQ11_102444</name>
</gene>
<dbReference type="EMBL" id="QJTD01000002">
    <property type="protein sequence ID" value="PYE81866.1"/>
    <property type="molecule type" value="Genomic_DNA"/>
</dbReference>
<comment type="caution">
    <text evidence="1">The sequence shown here is derived from an EMBL/GenBank/DDBJ whole genome shotgun (WGS) entry which is preliminary data.</text>
</comment>
<dbReference type="InterPro" id="IPR026341">
    <property type="entry name" value="T9SS_type_B"/>
</dbReference>
<dbReference type="Pfam" id="PF13585">
    <property type="entry name" value="CHU_C"/>
    <property type="match status" value="1"/>
</dbReference>
<dbReference type="InterPro" id="IPR043555">
    <property type="entry name" value="SRPX-like"/>
</dbReference>
<reference evidence="1 2" key="1">
    <citation type="submission" date="2018-06" db="EMBL/GenBank/DDBJ databases">
        <title>Genomic Encyclopedia of Type Strains, Phase III (KMG-III): the genomes of soil and plant-associated and newly described type strains.</title>
        <authorList>
            <person name="Whitman W."/>
        </authorList>
    </citation>
    <scope>NUCLEOTIDE SEQUENCE [LARGE SCALE GENOMIC DNA]</scope>
    <source>
        <strain evidence="1 2">CECT 7945</strain>
    </source>
</reference>
<dbReference type="Proteomes" id="UP000248054">
    <property type="component" value="Unassembled WGS sequence"/>
</dbReference>
<protein>
    <submittedName>
        <fullName evidence="1">Gliding motility-associated-like protein</fullName>
    </submittedName>
</protein>
<evidence type="ECO:0000313" key="2">
    <source>
        <dbReference type="Proteomes" id="UP000248054"/>
    </source>
</evidence>
<name>A0A2V4WX90_9FLAO</name>
<proteinExistence type="predicted"/>
<sequence>MKKITPLFQFQNIILGLSLVLCISTFAQVKQPFSPRFNSNIKGDFTIIANNMISRSATGNYNGSWGNHDYSNNVYVDIDEDNTTFNSSSANFSNPEPDVSCLTIRKAYLYWAAADKEPNSLNPNSENEPDWNFNDVKLMLPGETTYSTLTADEVIFRGRDTHFSNDPYICIKDITDQVTAITNPYGKYQVANVEAKTGRLTDHDGLNTGTSGGWQIVFVYESPTLPSKNVSVFDGYAHVRNGVSGVDKDFNIEFSGFQTIPSGPVSTRLVIGALEGDRDLSGDRLQIKNTNGNFVNISTSQRSSYNFFNSKITIDGNNFTDRSPASTNTLGFDAAVFNLNNINNSIIGNNQTSATVRLTSNQETYGLYLLGMSVDVWAPNFDPINVVSNTISNPVNPGSNIGFTFSLHNTGNDSAVNLEFSTTLPSQLEYFPGNLPNGVVATYDSTTRKLTFSIDDNLVSVGSPLLNVDFNLKVKEECYFLEENCDLVIPLQFEATYNGINNPSAQSTISSSASSECSIGNQKPTEIRVKQPDQAVWVTAINELDRSIDCNDPDALAAAQSLEPVADKCDFEYNKVSGEFVANPNCANTGTYTNTWTFTDACGRTSEEYVQVITIGNPNGPDFNETLPDNITVQCDAIPVAPTLSASVNCGTSTVSYNEIKTNGNCANEFQLERVWTATDQCNNTNEHIQIITVIDSTDPVINVPTSKILKCGDSIEPENTGTATATDSCGNTTITYVDTTETNCGDTETITRTWTATDDCGNSISNTQTISIVDDITPNITVPNDVTVQCNESIDPPNTGTATATDTCSSVVISYEDSALIECGVTESIIRTWTATDACGNSTTATQTIFVAANPPVLTIPADTTLECDDSTDPSNTGEASATAQCGNATITYQDSLDSACGNTGVITRTWVVTDDCGNTVSGDQIITIEDTKAPTLSIPDNKTIECGEEIDPTNTGLATATDTCGDVTVTYLDSTTATCGNTESIIRTWTATDACGNTVSAEQVIRIEDTTPPILTAPANETVECGTSIEPSVTGEATAMDTCGDVTITYTDSSVEACGDTQVITRTWTATDACGNTASADQVITVEDTTLPNLTIPTSVTVECGTSIEPSVTGEATATDTCGDVTVSFEDSVVETCGNTQVITRIWTATDACGNTVSNDQIITVEDTTPPALIVPANATVKCDASFDPSATGQATATDTCGDVTITYEDSSVEACGNTQVITRTWTATDACGNTASADQVITVDDTTDPIIDTTNVENIVIQCGITPDGTLEDWLANNAGATATDSCGNVTWSNDFGTQTDLDCDNGAITVTFTATDECGNNASITATYAIVDTIAPEISVPENATIECGESTDPASTGMATATDNCATPNISYTDSNVDSCGNTQIITRTWTATDACGNTTSANQIITIEDTTPPTLTVPANATVECGASTEPSTTGEATATDTCGDVTITYNDASVEACGNTQVITRTWTATDACGNTVSNDQIITVGDTTPPTLTVPANATVECDASFDPAATGEATATDTCGDVTITYNDSSVEACGNTQVITRTWTATDACGNTVSNDQIITIEDTTPPTLTVPTNVIVECGASTEPSATGEATATDTCGDVTITFEDSSVEACGNTQVITRTWTATDACGNTVSNDQIITVGDTTPPTLTVPANATVECGASIDPSATGEATATDTCGDVTITYADASVEACGNTQIITRTWTVTDACGNSVSDNQTITIQDTTAPILNVPADITIECNDDESSANTGIATANDGCGEVVISQSDSIIPGNCGYTKTILRTWTATDECGNVTSAEQIITVEDTTPPILTLPNDLYLECSEDTSSANTGLAKGEDTCGGVTISEHDDIRESCGNAMTIFRTWTVTDNCGNSVSGTQTITVYDKTAPILSVPENITIECNDSTDPMNTGNATATDSCGAVSISFEDSAVSTCGNTEIITRTWTATDECGNTTSADQIITIQDTVAPIINDSAVENITIECGVTPDGTLENWLNSNAGATAHDTCGTVSWTNDFGAQTDLNCENGAITVTFTATDECGNTASTTASYSIIDTVAPIVTVPADITIECNESTDPSNTGMAQATDDCATPNITYTDTETSSCGNAKTIIRTWTAIDACGNSATADQTIIVQDTTPPTLMVPNDVSIECGASIEPSETGQATAIDTCGDVTITFEDSSITTCGNAESITRTWTATDACGNSVSADQIITAEDTTAPVLTVPNAQTVECGSSIDPIETGIATATDTCGDVTITFEDSTVTECGNTETITRTWTATDTCGNTVSANQTITIQDTTPPTLTVPNSQTVECGESIEPSFTGNATAIDTCGDVTITFEDSTVTECGNTEIITRIWTATDTCGNTVSANQTITVADTTPPSLTIPNEIIVECGESTEPSETGVATAFDTCGDTSITYEDATVSACGNTETITRTWTAVDACGNTVTANQIITVIDTTPPTFSVPSDITIECGEDPSDLSITGNVTDEADNCSTELEAVFTDSIMEGTCPGTSVITRTWSLTDDCDNTTSFVQTITIEDTTAPSFNENLPVDINVECNDVPSAEVLTATDNCSTSEVVFDEEIINGSCNGDYIIQRTWTATDECGNNSVHTQLITVEDNTAPTILTPLEAEITVLCDDIPEVPNLVFEDSCSDNIDVIYNEESTQTTGFEDYSLIRTWTVTDDCGNQAVFTQTIFVTMANVITPTNANRCVLDPELDLFELLSGDYDMNGTWTVTSGEVSLDGSLFNPATAEVGVYTFMYNITEGACPTQVEVTLTLDDDCVVLACGEDDVVISKTVTANGDGFNDTFEITGIEDCGFVIELQIFNRWGAEIYKSNNYKNDWNGEAHRSSVGSSGKVPTGTYYYIINLRNSGLAPIAGPIYVATN</sequence>
<dbReference type="PANTHER" id="PTHR46343">
    <property type="entry name" value="HYR DOMAIN-CONTAINING PROTEIN"/>
    <property type="match status" value="1"/>
</dbReference>
<keyword evidence="2" id="KW-1185">Reference proteome</keyword>
<accession>A0A2V4WX90</accession>
<dbReference type="Gene3D" id="2.60.40.10">
    <property type="entry name" value="Immunoglobulins"/>
    <property type="match status" value="12"/>
</dbReference>
<dbReference type="NCBIfam" id="TIGR04131">
    <property type="entry name" value="Bac_Flav_CTERM"/>
    <property type="match status" value="1"/>
</dbReference>
<dbReference type="InterPro" id="IPR013783">
    <property type="entry name" value="Ig-like_fold"/>
</dbReference>
<dbReference type="PANTHER" id="PTHR46343:SF2">
    <property type="entry name" value="SUSHI_VON WILLEBRAND FACTOR TYPE A_EGF_PENTRAXIN DOMAIN-CONTAINING 1"/>
    <property type="match status" value="1"/>
</dbReference>
<dbReference type="RefSeq" id="WP_110475240.1">
    <property type="nucleotide sequence ID" value="NZ_BMWQ01000002.1"/>
</dbReference>
<evidence type="ECO:0000313" key="1">
    <source>
        <dbReference type="EMBL" id="PYE81866.1"/>
    </source>
</evidence>
<dbReference type="OrthoDB" id="599464at2"/>
<organism evidence="1 2">
    <name type="scientific">Winogradskyella epiphytica</name>
    <dbReference type="NCBI Taxonomy" id="262005"/>
    <lineage>
        <taxon>Bacteria</taxon>
        <taxon>Pseudomonadati</taxon>
        <taxon>Bacteroidota</taxon>
        <taxon>Flavobacteriia</taxon>
        <taxon>Flavobacteriales</taxon>
        <taxon>Flavobacteriaceae</taxon>
        <taxon>Winogradskyella</taxon>
    </lineage>
</organism>